<dbReference type="RefSeq" id="WP_327787788.1">
    <property type="nucleotide sequence ID" value="NZ_JARGEQ010000016.1"/>
</dbReference>
<sequence length="87" mass="9537">MAAFLAMGSYGGYVWAAFGFTFLVMGTLFWQSWRLARKRTAEVALLREQRQRARPGPRRKLVASRPSDSAAEGAMHPGAGDPLAPRG</sequence>
<evidence type="ECO:0000256" key="9">
    <source>
        <dbReference type="ARBA" id="ARBA00022748"/>
    </source>
</evidence>
<evidence type="ECO:0000256" key="6">
    <source>
        <dbReference type="ARBA" id="ARBA00022475"/>
    </source>
</evidence>
<keyword evidence="7 12" id="KW-0997">Cell inner membrane</keyword>
<evidence type="ECO:0000256" key="4">
    <source>
        <dbReference type="ARBA" id="ARBA00016461"/>
    </source>
</evidence>
<keyword evidence="10 12" id="KW-1133">Transmembrane helix</keyword>
<dbReference type="GO" id="GO:0005886">
    <property type="term" value="C:plasma membrane"/>
    <property type="evidence" value="ECO:0007669"/>
    <property type="project" value="UniProtKB-SubCell"/>
</dbReference>
<keyword evidence="9 12" id="KW-0201">Cytochrome c-type biogenesis</keyword>
<comment type="function">
    <text evidence="1 12">Required for the export of heme to the periplasm for the biogenesis of c-type cytochromes.</text>
</comment>
<evidence type="ECO:0000313" key="14">
    <source>
        <dbReference type="EMBL" id="MDF1585373.1"/>
    </source>
</evidence>
<name>A0AAP3XPL1_9PROT</name>
<evidence type="ECO:0000256" key="1">
    <source>
        <dbReference type="ARBA" id="ARBA00002442"/>
    </source>
</evidence>
<dbReference type="PANTHER" id="PTHR37531">
    <property type="entry name" value="HEME EXPORTER PROTEIN D"/>
    <property type="match status" value="1"/>
</dbReference>
<dbReference type="AlphaFoldDB" id="A0AAP3XPL1"/>
<reference evidence="14 15" key="1">
    <citation type="submission" date="2023-03" db="EMBL/GenBank/DDBJ databases">
        <title>YIM 152171 draft genome.</title>
        <authorList>
            <person name="Yang Z."/>
        </authorList>
    </citation>
    <scope>NUCLEOTIDE SEQUENCE [LARGE SCALE GENOMIC DNA]</scope>
    <source>
        <strain evidence="14 15">YIM 152171</strain>
    </source>
</reference>
<proteinExistence type="inferred from homology"/>
<comment type="caution">
    <text evidence="14">The sequence shown here is derived from an EMBL/GenBank/DDBJ whole genome shotgun (WGS) entry which is preliminary data.</text>
</comment>
<feature type="transmembrane region" description="Helical" evidence="12">
    <location>
        <begin position="12"/>
        <end position="30"/>
    </location>
</feature>
<keyword evidence="11 12" id="KW-0472">Membrane</keyword>
<comment type="similarity">
    <text evidence="3 12">Belongs to the CcmD/CycX/HelD family.</text>
</comment>
<dbReference type="GO" id="GO:0015886">
    <property type="term" value="P:heme transport"/>
    <property type="evidence" value="ECO:0007669"/>
    <property type="project" value="InterPro"/>
</dbReference>
<organism evidence="14 15">
    <name type="scientific">Marinimicrococcus flavescens</name>
    <dbReference type="NCBI Taxonomy" id="3031815"/>
    <lineage>
        <taxon>Bacteria</taxon>
        <taxon>Pseudomonadati</taxon>
        <taxon>Pseudomonadota</taxon>
        <taxon>Alphaproteobacteria</taxon>
        <taxon>Geminicoccales</taxon>
        <taxon>Geminicoccaceae</taxon>
        <taxon>Marinimicrococcus</taxon>
    </lineage>
</organism>
<dbReference type="Proteomes" id="UP001301140">
    <property type="component" value="Unassembled WGS sequence"/>
</dbReference>
<dbReference type="InterPro" id="IPR052075">
    <property type="entry name" value="Heme_exporter_D"/>
</dbReference>
<dbReference type="InterPro" id="IPR007078">
    <property type="entry name" value="Haem_export_protD_CcmD"/>
</dbReference>
<dbReference type="PANTHER" id="PTHR37531:SF1">
    <property type="entry name" value="HEME EXPORTER PROTEIN D"/>
    <property type="match status" value="1"/>
</dbReference>
<evidence type="ECO:0000256" key="13">
    <source>
        <dbReference type="SAM" id="MobiDB-lite"/>
    </source>
</evidence>
<dbReference type="NCBIfam" id="TIGR03141">
    <property type="entry name" value="cytochro_ccmD"/>
    <property type="match status" value="1"/>
</dbReference>
<evidence type="ECO:0000256" key="3">
    <source>
        <dbReference type="ARBA" id="ARBA00008741"/>
    </source>
</evidence>
<evidence type="ECO:0000313" key="15">
    <source>
        <dbReference type="Proteomes" id="UP001301140"/>
    </source>
</evidence>
<keyword evidence="6 12" id="KW-1003">Cell membrane</keyword>
<gene>
    <name evidence="14" type="primary">ccmD</name>
    <name evidence="14" type="ORF">PZ740_03120</name>
</gene>
<evidence type="ECO:0000256" key="8">
    <source>
        <dbReference type="ARBA" id="ARBA00022692"/>
    </source>
</evidence>
<evidence type="ECO:0000256" key="11">
    <source>
        <dbReference type="ARBA" id="ARBA00023136"/>
    </source>
</evidence>
<comment type="subcellular location">
    <subcellularLocation>
        <location evidence="2 12">Cell inner membrane</location>
        <topology evidence="2 12">Single-pass membrane protein</topology>
    </subcellularLocation>
</comment>
<feature type="compositionally biased region" description="Basic residues" evidence="13">
    <location>
        <begin position="52"/>
        <end position="62"/>
    </location>
</feature>
<evidence type="ECO:0000256" key="7">
    <source>
        <dbReference type="ARBA" id="ARBA00022519"/>
    </source>
</evidence>
<accession>A0AAP3XPL1</accession>
<keyword evidence="5 12" id="KW-0813">Transport</keyword>
<feature type="region of interest" description="Disordered" evidence="13">
    <location>
        <begin position="49"/>
        <end position="87"/>
    </location>
</feature>
<keyword evidence="8 12" id="KW-0812">Transmembrane</keyword>
<dbReference type="GO" id="GO:1903607">
    <property type="term" value="P:cytochrome c biosynthetic process"/>
    <property type="evidence" value="ECO:0007669"/>
    <property type="project" value="TreeGrafter"/>
</dbReference>
<protein>
    <recommendedName>
        <fullName evidence="4 12">Heme exporter protein D</fullName>
    </recommendedName>
</protein>
<evidence type="ECO:0000256" key="5">
    <source>
        <dbReference type="ARBA" id="ARBA00022448"/>
    </source>
</evidence>
<keyword evidence="15" id="KW-1185">Reference proteome</keyword>
<dbReference type="EMBL" id="JARGEQ010000016">
    <property type="protein sequence ID" value="MDF1585373.1"/>
    <property type="molecule type" value="Genomic_DNA"/>
</dbReference>
<dbReference type="GO" id="GO:0017004">
    <property type="term" value="P:cytochrome complex assembly"/>
    <property type="evidence" value="ECO:0007669"/>
    <property type="project" value="UniProtKB-KW"/>
</dbReference>
<dbReference type="Pfam" id="PF04995">
    <property type="entry name" value="CcmD"/>
    <property type="match status" value="1"/>
</dbReference>
<evidence type="ECO:0000256" key="10">
    <source>
        <dbReference type="ARBA" id="ARBA00022989"/>
    </source>
</evidence>
<evidence type="ECO:0000256" key="2">
    <source>
        <dbReference type="ARBA" id="ARBA00004377"/>
    </source>
</evidence>
<evidence type="ECO:0000256" key="12">
    <source>
        <dbReference type="RuleBase" id="RU363101"/>
    </source>
</evidence>